<feature type="active site" description="Nucleophile" evidence="9">
    <location>
        <position position="2"/>
    </location>
</feature>
<evidence type="ECO:0000256" key="9">
    <source>
        <dbReference type="PIRSR" id="PIRSR000485-1"/>
    </source>
</evidence>
<keyword evidence="7" id="KW-0315">Glutamine amidotransferase</keyword>
<dbReference type="InterPro" id="IPR000836">
    <property type="entry name" value="PRTase_dom"/>
</dbReference>
<organism evidence="12 13">
    <name type="scientific">Chrysophaeum taylorii</name>
    <dbReference type="NCBI Taxonomy" id="2483200"/>
    <lineage>
        <taxon>Eukaryota</taxon>
        <taxon>Sar</taxon>
        <taxon>Stramenopiles</taxon>
        <taxon>Ochrophyta</taxon>
        <taxon>Pelagophyceae</taxon>
        <taxon>Pelagomonadales</taxon>
        <taxon>Pelagomonadaceae</taxon>
        <taxon>Chrysophaeum</taxon>
    </lineage>
</organism>
<dbReference type="Gene3D" id="3.40.50.2020">
    <property type="match status" value="1"/>
</dbReference>
<dbReference type="PROSITE" id="PS51278">
    <property type="entry name" value="GATASE_TYPE_2"/>
    <property type="match status" value="1"/>
</dbReference>
<proteinExistence type="inferred from homology"/>
<dbReference type="InterPro" id="IPR029055">
    <property type="entry name" value="Ntn_hydrolases_N"/>
</dbReference>
<evidence type="ECO:0000256" key="6">
    <source>
        <dbReference type="ARBA" id="ARBA00022755"/>
    </source>
</evidence>
<dbReference type="Pfam" id="PF13522">
    <property type="entry name" value="GATase_6"/>
    <property type="match status" value="1"/>
</dbReference>
<dbReference type="GO" id="GO:0009113">
    <property type="term" value="P:purine nucleobase biosynthetic process"/>
    <property type="evidence" value="ECO:0007669"/>
    <property type="project" value="InterPro"/>
</dbReference>
<dbReference type="HAMAP" id="MF_01931">
    <property type="entry name" value="PurF"/>
    <property type="match status" value="1"/>
</dbReference>
<evidence type="ECO:0000259" key="11">
    <source>
        <dbReference type="PROSITE" id="PS51278"/>
    </source>
</evidence>
<keyword evidence="6 8" id="KW-0658">Purine biosynthesis</keyword>
<reference evidence="12" key="1">
    <citation type="submission" date="2023-01" db="EMBL/GenBank/DDBJ databases">
        <title>Metagenome sequencing of chrysophaentin producing Chrysophaeum taylorii.</title>
        <authorList>
            <person name="Davison J."/>
            <person name="Bewley C."/>
        </authorList>
    </citation>
    <scope>NUCLEOTIDE SEQUENCE</scope>
    <source>
        <strain evidence="12">NIES-1699</strain>
    </source>
</reference>
<evidence type="ECO:0000256" key="2">
    <source>
        <dbReference type="ARBA" id="ARBA00010138"/>
    </source>
</evidence>
<comment type="catalytic activity">
    <reaction evidence="8">
        <text>5-phospho-beta-D-ribosylamine + L-glutamate + diphosphate = 5-phospho-alpha-D-ribose 1-diphosphate + L-glutamine + H2O</text>
        <dbReference type="Rhea" id="RHEA:14905"/>
        <dbReference type="ChEBI" id="CHEBI:15377"/>
        <dbReference type="ChEBI" id="CHEBI:29985"/>
        <dbReference type="ChEBI" id="CHEBI:33019"/>
        <dbReference type="ChEBI" id="CHEBI:58017"/>
        <dbReference type="ChEBI" id="CHEBI:58359"/>
        <dbReference type="ChEBI" id="CHEBI:58681"/>
        <dbReference type="EC" id="2.4.2.14"/>
    </reaction>
</comment>
<keyword evidence="5 8" id="KW-0808">Transferase</keyword>
<dbReference type="PIRSF" id="PIRSF000485">
    <property type="entry name" value="Amd_phspho_trans"/>
    <property type="match status" value="1"/>
</dbReference>
<dbReference type="NCBIfam" id="TIGR01134">
    <property type="entry name" value="purF"/>
    <property type="match status" value="1"/>
</dbReference>
<evidence type="ECO:0000313" key="13">
    <source>
        <dbReference type="Proteomes" id="UP001230188"/>
    </source>
</evidence>
<sequence>MCGVVGLLLADGEEHCCAELVDGLTTLQHRGQDAAGIVTACTKSEWESVKFSLVRDLGLVRDVFARVPAAQSLRGNVGIGHVRYPTAGGGSAMNCQPLYVNFPCGLCLAHNGNLTNASELRSQLIEAHRHINTDSDSEVLLNVFAEHLGGALLKEEEQQQQSNNIEAAVFSAAEKTMKRCRGGYAAVMLIHNVGLLAFRDPWGIRPLVFGVRGGGDTAVASESVALDTLGFSLERDVAPGEVVLVRPELPIVTRVCHAISLTPCIFEYVYFSRPDSLMNGVSVYEAQLRMGEKLAGKIRRTFPNDHGIDVVIAVPDTSRPIALQCAYSLDTPYREGFIKNRYVGRTFIMPGNRTKGVRLKLNTIKTEFRGKAVLLVDDSIVRGTTSTELVQMAREAGARKVFFISASPEVRYPNVYGINISSSTELIAHNRTPDDVAAKLGADWVLFQDLPDLEDCVRSLNSTLSRFETSVFSGTYVTNDVRLLEDNNIITSPPTTTIS</sequence>
<dbReference type="PANTHER" id="PTHR11907">
    <property type="entry name" value="AMIDOPHOSPHORIBOSYLTRANSFERASE"/>
    <property type="match status" value="1"/>
</dbReference>
<dbReference type="SUPFAM" id="SSF56235">
    <property type="entry name" value="N-terminal nucleophile aminohydrolases (Ntn hydrolases)"/>
    <property type="match status" value="1"/>
</dbReference>
<evidence type="ECO:0000256" key="4">
    <source>
        <dbReference type="ARBA" id="ARBA00022676"/>
    </source>
</evidence>
<feature type="binding site" evidence="10">
    <location>
        <position position="378"/>
    </location>
    <ligand>
        <name>Mg(2+)</name>
        <dbReference type="ChEBI" id="CHEBI:18420"/>
    </ligand>
</feature>
<dbReference type="InterPro" id="IPR005854">
    <property type="entry name" value="PurF"/>
</dbReference>
<dbReference type="InterPro" id="IPR029057">
    <property type="entry name" value="PRTase-like"/>
</dbReference>
<evidence type="ECO:0000313" key="12">
    <source>
        <dbReference type="EMBL" id="KAJ8599629.1"/>
    </source>
</evidence>
<dbReference type="SUPFAM" id="SSF53271">
    <property type="entry name" value="PRTase-like"/>
    <property type="match status" value="1"/>
</dbReference>
<comment type="similarity">
    <text evidence="2 8">In the C-terminal section; belongs to the purine/pyrimidine phosphoribosyltransferase family.</text>
</comment>
<feature type="binding site" evidence="10">
    <location>
        <position position="317"/>
    </location>
    <ligand>
        <name>Mg(2+)</name>
        <dbReference type="ChEBI" id="CHEBI:18420"/>
    </ligand>
</feature>
<dbReference type="CDD" id="cd00715">
    <property type="entry name" value="GPATase_N"/>
    <property type="match status" value="1"/>
</dbReference>
<keyword evidence="10" id="KW-0460">Magnesium</keyword>
<keyword evidence="13" id="KW-1185">Reference proteome</keyword>
<comment type="caution">
    <text evidence="12">The sequence shown here is derived from an EMBL/GenBank/DDBJ whole genome shotgun (WGS) entry which is preliminary data.</text>
</comment>
<dbReference type="GO" id="GO:0004044">
    <property type="term" value="F:amidophosphoribosyltransferase activity"/>
    <property type="evidence" value="ECO:0007669"/>
    <property type="project" value="UniProtKB-EC"/>
</dbReference>
<dbReference type="EC" id="2.4.2.14" evidence="3 8"/>
<dbReference type="GO" id="GO:0046872">
    <property type="term" value="F:metal ion binding"/>
    <property type="evidence" value="ECO:0007669"/>
    <property type="project" value="UniProtKB-KW"/>
</dbReference>
<gene>
    <name evidence="12" type="ORF">CTAYLR_005384</name>
</gene>
<evidence type="ECO:0000256" key="5">
    <source>
        <dbReference type="ARBA" id="ARBA00022679"/>
    </source>
</evidence>
<accession>A0AAD7U9H6</accession>
<keyword evidence="4 8" id="KW-0328">Glycosyltransferase</keyword>
<feature type="binding site" evidence="10">
    <location>
        <position position="377"/>
    </location>
    <ligand>
        <name>Mg(2+)</name>
        <dbReference type="ChEBI" id="CHEBI:18420"/>
    </ligand>
</feature>
<dbReference type="Proteomes" id="UP001230188">
    <property type="component" value="Unassembled WGS sequence"/>
</dbReference>
<evidence type="ECO:0000256" key="3">
    <source>
        <dbReference type="ARBA" id="ARBA00011941"/>
    </source>
</evidence>
<dbReference type="CDD" id="cd06223">
    <property type="entry name" value="PRTases_typeI"/>
    <property type="match status" value="1"/>
</dbReference>
<dbReference type="GO" id="GO:0006164">
    <property type="term" value="P:purine nucleotide biosynthetic process"/>
    <property type="evidence" value="ECO:0007669"/>
    <property type="project" value="UniProtKB-KW"/>
</dbReference>
<dbReference type="EMBL" id="JAQMWT010000551">
    <property type="protein sequence ID" value="KAJ8599629.1"/>
    <property type="molecule type" value="Genomic_DNA"/>
</dbReference>
<comment type="pathway">
    <text evidence="1 8">Purine metabolism; IMP biosynthesis via de novo pathway; N(1)-(5-phospho-D-ribosyl)glycinamide from 5-phospho-alpha-D-ribose 1-diphosphate: step 1/2.</text>
</comment>
<dbReference type="InterPro" id="IPR017932">
    <property type="entry name" value="GATase_2_dom"/>
</dbReference>
<dbReference type="Gene3D" id="3.60.20.10">
    <property type="entry name" value="Glutamine Phosphoribosylpyrophosphate, subunit 1, domain 1"/>
    <property type="match status" value="1"/>
</dbReference>
<keyword evidence="10" id="KW-0479">Metal-binding</keyword>
<dbReference type="AlphaFoldDB" id="A0AAD7U9H6"/>
<comment type="cofactor">
    <cofactor evidence="10">
        <name>Mg(2+)</name>
        <dbReference type="ChEBI" id="CHEBI:18420"/>
    </cofactor>
    <text evidence="10">Binds 1 Mg(2+) ion per subunit.</text>
</comment>
<evidence type="ECO:0000256" key="1">
    <source>
        <dbReference type="ARBA" id="ARBA00005209"/>
    </source>
</evidence>
<evidence type="ECO:0000256" key="8">
    <source>
        <dbReference type="PIRNR" id="PIRNR000485"/>
    </source>
</evidence>
<evidence type="ECO:0000256" key="7">
    <source>
        <dbReference type="ARBA" id="ARBA00022962"/>
    </source>
</evidence>
<protein>
    <recommendedName>
        <fullName evidence="3 8">Amidophosphoribosyltransferase</fullName>
        <shortName evidence="8">ATase</shortName>
        <ecNumber evidence="3 8">2.4.2.14</ecNumber>
    </recommendedName>
    <alternativeName>
        <fullName evidence="8">Glutamine phosphoribosylpyrophosphate amidotransferase</fullName>
    </alternativeName>
</protein>
<evidence type="ECO:0000256" key="10">
    <source>
        <dbReference type="PIRSR" id="PIRSR000485-2"/>
    </source>
</evidence>
<name>A0AAD7U9H6_9STRA</name>
<dbReference type="InterPro" id="IPR035584">
    <property type="entry name" value="PurF_N"/>
</dbReference>
<feature type="domain" description="Glutamine amidotransferase type-2" evidence="11">
    <location>
        <begin position="2"/>
        <end position="248"/>
    </location>
</feature>